<keyword evidence="14" id="KW-0573">Peptidoglycan synthesis</keyword>
<keyword evidence="6 14" id="KW-0812">Transmembrane</keyword>
<keyword evidence="5 14" id="KW-1003">Cell membrane</keyword>
<evidence type="ECO:0000256" key="9">
    <source>
        <dbReference type="ARBA" id="ARBA00023136"/>
    </source>
</evidence>
<feature type="transmembrane region" description="Helical" evidence="14">
    <location>
        <begin position="143"/>
        <end position="164"/>
    </location>
</feature>
<evidence type="ECO:0000313" key="15">
    <source>
        <dbReference type="EMBL" id="MBR8464473.1"/>
    </source>
</evidence>
<dbReference type="Proteomes" id="UP000682951">
    <property type="component" value="Unassembled WGS sequence"/>
</dbReference>
<evidence type="ECO:0000256" key="11">
    <source>
        <dbReference type="ARBA" id="ARBA00032707"/>
    </source>
</evidence>
<evidence type="ECO:0000256" key="13">
    <source>
        <dbReference type="ARBA" id="ARBA00047594"/>
    </source>
</evidence>
<evidence type="ECO:0000256" key="3">
    <source>
        <dbReference type="ARBA" id="ARBA00012374"/>
    </source>
</evidence>
<reference evidence="15 16" key="1">
    <citation type="submission" date="2021-04" db="EMBL/GenBank/DDBJ databases">
        <title>Molecular and phenotypic characterization and identification of bacterial isolates recovered from the Anatolian ground squirrels (Spermophilus xanthoprymnus) and which have the potential to form a new species in the Campylobacter genus.</title>
        <authorList>
            <person name="Aydin F."/>
            <person name="Abay S."/>
            <person name="Kayman T."/>
            <person name="Karakaya E."/>
            <person name="Mustak H.K."/>
            <person name="Mustak I.B."/>
            <person name="Bilgin N."/>
            <person name="Duzler A."/>
            <person name="Sahin O."/>
            <person name="Guran O."/>
            <person name="Saticioglu I.B."/>
        </authorList>
    </citation>
    <scope>NUCLEOTIDE SEQUENCE [LARGE SCALE GENOMIC DNA]</scope>
    <source>
        <strain evidence="16">faydin-G24</strain>
    </source>
</reference>
<keyword evidence="9 14" id="KW-0472">Membrane</keyword>
<organism evidence="15 16">
    <name type="scientific">Campylobacter anatolicus</name>
    <dbReference type="NCBI Taxonomy" id="2829105"/>
    <lineage>
        <taxon>Bacteria</taxon>
        <taxon>Pseudomonadati</taxon>
        <taxon>Campylobacterota</taxon>
        <taxon>Epsilonproteobacteria</taxon>
        <taxon>Campylobacterales</taxon>
        <taxon>Campylobacteraceae</taxon>
        <taxon>Campylobacter</taxon>
    </lineage>
</organism>
<feature type="transmembrane region" description="Helical" evidence="14">
    <location>
        <begin position="110"/>
        <end position="131"/>
    </location>
</feature>
<comment type="similarity">
    <text evidence="2 14">Belongs to the UppP family.</text>
</comment>
<accession>A0ABS5HK12</accession>
<keyword evidence="14" id="KW-0961">Cell wall biogenesis/degradation</keyword>
<evidence type="ECO:0000313" key="16">
    <source>
        <dbReference type="Proteomes" id="UP000682951"/>
    </source>
</evidence>
<dbReference type="RefSeq" id="WP_212142351.1">
    <property type="nucleotide sequence ID" value="NZ_JAGSSW010000008.1"/>
</dbReference>
<feature type="transmembrane region" description="Helical" evidence="14">
    <location>
        <begin position="40"/>
        <end position="59"/>
    </location>
</feature>
<feature type="transmembrane region" description="Helical" evidence="14">
    <location>
        <begin position="220"/>
        <end position="241"/>
    </location>
</feature>
<name>A0ABS5HK12_9BACT</name>
<comment type="miscellaneous">
    <text evidence="14">Bacitracin is thought to be involved in the inhibition of peptidoglycan synthesis by sequestering undecaprenyl diphosphate, thereby reducing the pool of lipid carrier available.</text>
</comment>
<evidence type="ECO:0000256" key="4">
    <source>
        <dbReference type="ARBA" id="ARBA00021581"/>
    </source>
</evidence>
<dbReference type="EMBL" id="JAGSSW010000008">
    <property type="protein sequence ID" value="MBR8464473.1"/>
    <property type="molecule type" value="Genomic_DNA"/>
</dbReference>
<evidence type="ECO:0000256" key="1">
    <source>
        <dbReference type="ARBA" id="ARBA00004651"/>
    </source>
</evidence>
<comment type="caution">
    <text evidence="15">The sequence shown here is derived from an EMBL/GenBank/DDBJ whole genome shotgun (WGS) entry which is preliminary data.</text>
</comment>
<evidence type="ECO:0000256" key="7">
    <source>
        <dbReference type="ARBA" id="ARBA00022801"/>
    </source>
</evidence>
<comment type="catalytic activity">
    <reaction evidence="13 14">
        <text>di-trans,octa-cis-undecaprenyl diphosphate + H2O = di-trans,octa-cis-undecaprenyl phosphate + phosphate + H(+)</text>
        <dbReference type="Rhea" id="RHEA:28094"/>
        <dbReference type="ChEBI" id="CHEBI:15377"/>
        <dbReference type="ChEBI" id="CHEBI:15378"/>
        <dbReference type="ChEBI" id="CHEBI:43474"/>
        <dbReference type="ChEBI" id="CHEBI:58405"/>
        <dbReference type="ChEBI" id="CHEBI:60392"/>
        <dbReference type="EC" id="3.6.1.27"/>
    </reaction>
</comment>
<dbReference type="InterPro" id="IPR003824">
    <property type="entry name" value="UppP"/>
</dbReference>
<keyword evidence="16" id="KW-1185">Reference proteome</keyword>
<feature type="transmembrane region" description="Helical" evidence="14">
    <location>
        <begin position="85"/>
        <end position="104"/>
    </location>
</feature>
<comment type="function">
    <text evidence="14">Catalyzes the dephosphorylation of undecaprenyl diphosphate (UPP). Confers resistance to bacitracin.</text>
</comment>
<keyword evidence="14" id="KW-0133">Cell shape</keyword>
<dbReference type="HAMAP" id="MF_01006">
    <property type="entry name" value="Undec_diphosphatase"/>
    <property type="match status" value="1"/>
</dbReference>
<dbReference type="NCBIfam" id="NF001393">
    <property type="entry name" value="PRK00281.2-4"/>
    <property type="match status" value="1"/>
</dbReference>
<evidence type="ECO:0000256" key="6">
    <source>
        <dbReference type="ARBA" id="ARBA00022692"/>
    </source>
</evidence>
<evidence type="ECO:0000256" key="10">
    <source>
        <dbReference type="ARBA" id="ARBA00023251"/>
    </source>
</evidence>
<dbReference type="GO" id="GO:0050380">
    <property type="term" value="F:undecaprenyl-diphosphatase activity"/>
    <property type="evidence" value="ECO:0007669"/>
    <property type="project" value="UniProtKB-EC"/>
</dbReference>
<dbReference type="NCBIfam" id="TIGR00753">
    <property type="entry name" value="undec_PP_bacA"/>
    <property type="match status" value="1"/>
</dbReference>
<keyword evidence="8 14" id="KW-1133">Transmembrane helix</keyword>
<evidence type="ECO:0000256" key="14">
    <source>
        <dbReference type="HAMAP-Rule" id="MF_01006"/>
    </source>
</evidence>
<evidence type="ECO:0000256" key="5">
    <source>
        <dbReference type="ARBA" id="ARBA00022475"/>
    </source>
</evidence>
<protein>
    <recommendedName>
        <fullName evidence="4 14">Undecaprenyl-diphosphatase</fullName>
        <ecNumber evidence="3 14">3.6.1.27</ecNumber>
    </recommendedName>
    <alternativeName>
        <fullName evidence="12 14">Bacitracin resistance protein</fullName>
    </alternativeName>
    <alternativeName>
        <fullName evidence="11 14">Undecaprenyl pyrophosphate phosphatase</fullName>
    </alternativeName>
</protein>
<evidence type="ECO:0000256" key="12">
    <source>
        <dbReference type="ARBA" id="ARBA00032932"/>
    </source>
</evidence>
<feature type="transmembrane region" description="Helical" evidence="14">
    <location>
        <begin position="247"/>
        <end position="265"/>
    </location>
</feature>
<feature type="transmembrane region" description="Helical" evidence="14">
    <location>
        <begin position="170"/>
        <end position="199"/>
    </location>
</feature>
<proteinExistence type="inferred from homology"/>
<keyword evidence="7 14" id="KW-0378">Hydrolase</keyword>
<gene>
    <name evidence="14" type="primary">uppP</name>
    <name evidence="15" type="ORF">KDD93_07845</name>
</gene>
<comment type="subcellular location">
    <subcellularLocation>
        <location evidence="1 14">Cell membrane</location>
        <topology evidence="1 14">Multi-pass membrane protein</topology>
    </subcellularLocation>
</comment>
<dbReference type="EC" id="3.6.1.27" evidence="3 14"/>
<evidence type="ECO:0000256" key="8">
    <source>
        <dbReference type="ARBA" id="ARBA00022989"/>
    </source>
</evidence>
<evidence type="ECO:0000256" key="2">
    <source>
        <dbReference type="ARBA" id="ARBA00010621"/>
    </source>
</evidence>
<dbReference type="PANTHER" id="PTHR30622">
    <property type="entry name" value="UNDECAPRENYL-DIPHOSPHATASE"/>
    <property type="match status" value="1"/>
</dbReference>
<sequence>MDIIQVIVLALVQGISEFLPISSSAHLVLVPKLFNWVDQGLAFDVAVHIGTLVAIIIYFKDRIFRLLSDFFVSIIKHKSIGESSLVWAVCFATIPAGLFGLAFNDIIEKYARSGVMIAVMTIIFGIVLYVADKNVGTKSEYDVTIKLALLIGLAQALALIPGVSRSGVTISAALLLGFSRVASANFSFLMSIPVILLAGGLESLKLIKDETTHIYSWSDLGLAFVLSAVSAYICVRLFMVFISKVSMLPFVIYRILLGMFLLGIFL</sequence>
<dbReference type="Pfam" id="PF02673">
    <property type="entry name" value="BacA"/>
    <property type="match status" value="1"/>
</dbReference>
<dbReference type="PANTHER" id="PTHR30622:SF4">
    <property type="entry name" value="UNDECAPRENYL-DIPHOSPHATASE"/>
    <property type="match status" value="1"/>
</dbReference>
<keyword evidence="10 14" id="KW-0046">Antibiotic resistance</keyword>